<comment type="caution">
    <text evidence="19">The sequence shown here is derived from an EMBL/GenBank/DDBJ whole genome shotgun (WGS) entry which is preliminary data.</text>
</comment>
<dbReference type="GO" id="GO:0005886">
    <property type="term" value="C:plasma membrane"/>
    <property type="evidence" value="ECO:0007669"/>
    <property type="project" value="TreeGrafter"/>
</dbReference>
<dbReference type="GO" id="GO:0030866">
    <property type="term" value="P:cortical actin cytoskeleton organization"/>
    <property type="evidence" value="ECO:0007669"/>
    <property type="project" value="InterPro"/>
</dbReference>
<dbReference type="PANTHER" id="PTHR23280">
    <property type="entry name" value="4.1 G PROTEIN"/>
    <property type="match status" value="1"/>
</dbReference>
<dbReference type="PRINTS" id="PR00661">
    <property type="entry name" value="ERMFAMILY"/>
</dbReference>
<dbReference type="InterPro" id="IPR011993">
    <property type="entry name" value="PH-like_dom_sf"/>
</dbReference>
<evidence type="ECO:0000259" key="18">
    <source>
        <dbReference type="PROSITE" id="PS50057"/>
    </source>
</evidence>
<keyword evidence="7" id="KW-0132">Cell division</keyword>
<reference evidence="19" key="1">
    <citation type="submission" date="2023-06" db="EMBL/GenBank/DDBJ databases">
        <title>Male Hemibagrus guttatus genome.</title>
        <authorList>
            <person name="Bian C."/>
        </authorList>
    </citation>
    <scope>NUCLEOTIDE SEQUENCE</scope>
    <source>
        <strain evidence="19">Male_cb2023</strain>
        <tissue evidence="19">Muscle</tissue>
    </source>
</reference>
<dbReference type="InterPro" id="IPR036388">
    <property type="entry name" value="WH-like_DNA-bd_sf"/>
</dbReference>
<dbReference type="InterPro" id="IPR007477">
    <property type="entry name" value="SAB_dom"/>
</dbReference>
<dbReference type="PROSITE" id="PS00661">
    <property type="entry name" value="FERM_2"/>
    <property type="match status" value="1"/>
</dbReference>
<dbReference type="Gene3D" id="1.20.80.10">
    <property type="match status" value="1"/>
</dbReference>
<dbReference type="Pfam" id="PF05902">
    <property type="entry name" value="4_1_CTD"/>
    <property type="match status" value="1"/>
</dbReference>
<dbReference type="CDD" id="cd14473">
    <property type="entry name" value="FERM_B-lobe"/>
    <property type="match status" value="1"/>
</dbReference>
<keyword evidence="8" id="KW-0498">Mitosis</keyword>
<evidence type="ECO:0000256" key="8">
    <source>
        <dbReference type="ARBA" id="ARBA00022776"/>
    </source>
</evidence>
<evidence type="ECO:0000256" key="13">
    <source>
        <dbReference type="ARBA" id="ARBA00023306"/>
    </source>
</evidence>
<dbReference type="InterPro" id="IPR008379">
    <property type="entry name" value="Band_4.1_C"/>
</dbReference>
<dbReference type="GO" id="GO:0051301">
    <property type="term" value="P:cell division"/>
    <property type="evidence" value="ECO:0007669"/>
    <property type="project" value="UniProtKB-KW"/>
</dbReference>
<evidence type="ECO:0000256" key="15">
    <source>
        <dbReference type="ARBA" id="ARBA00030419"/>
    </source>
</evidence>
<feature type="compositionally biased region" description="Polar residues" evidence="17">
    <location>
        <begin position="1"/>
        <end position="11"/>
    </location>
</feature>
<evidence type="ECO:0000256" key="10">
    <source>
        <dbReference type="ARBA" id="ARBA00023203"/>
    </source>
</evidence>
<evidence type="ECO:0000256" key="3">
    <source>
        <dbReference type="ARBA" id="ARBA00004544"/>
    </source>
</evidence>
<dbReference type="GO" id="GO:0003677">
    <property type="term" value="F:DNA binding"/>
    <property type="evidence" value="ECO:0007669"/>
    <property type="project" value="InterPro"/>
</dbReference>
<keyword evidence="6" id="KW-0597">Phosphoprotein</keyword>
<name>A0AAE0UIL5_9TELE</name>
<evidence type="ECO:0000256" key="11">
    <source>
        <dbReference type="ARBA" id="ARBA00023212"/>
    </source>
</evidence>
<dbReference type="SUPFAM" id="SSF47031">
    <property type="entry name" value="Second domain of FERM"/>
    <property type="match status" value="1"/>
</dbReference>
<dbReference type="Gene3D" id="2.30.29.30">
    <property type="entry name" value="Pleckstrin-homology domain (PH domain)/Phosphotyrosine-binding domain (PTB)"/>
    <property type="match status" value="1"/>
</dbReference>
<dbReference type="InterPro" id="IPR035963">
    <property type="entry name" value="FERM_2"/>
</dbReference>
<feature type="compositionally biased region" description="Basic and acidic residues" evidence="17">
    <location>
        <begin position="129"/>
        <end position="144"/>
    </location>
</feature>
<dbReference type="GO" id="GO:0006313">
    <property type="term" value="P:DNA transposition"/>
    <property type="evidence" value="ECO:0007669"/>
    <property type="project" value="InterPro"/>
</dbReference>
<feature type="compositionally biased region" description="Low complexity" evidence="17">
    <location>
        <begin position="24"/>
        <end position="52"/>
    </location>
</feature>
<dbReference type="PROSITE" id="PS00660">
    <property type="entry name" value="FERM_1"/>
    <property type="match status" value="1"/>
</dbReference>
<dbReference type="FunFam" id="1.20.80.10:FF:000001">
    <property type="entry name" value="Erythrocyte membrane protein band 4.1"/>
    <property type="match status" value="1"/>
</dbReference>
<dbReference type="Pfam" id="PF09379">
    <property type="entry name" value="FERM_N"/>
    <property type="match status" value="1"/>
</dbReference>
<dbReference type="Pfam" id="PF09380">
    <property type="entry name" value="FERM_C"/>
    <property type="match status" value="1"/>
</dbReference>
<evidence type="ECO:0000313" key="19">
    <source>
        <dbReference type="EMBL" id="KAK3508259.1"/>
    </source>
</evidence>
<evidence type="ECO:0000256" key="12">
    <source>
        <dbReference type="ARBA" id="ARBA00023242"/>
    </source>
</evidence>
<dbReference type="SUPFAM" id="SSF50729">
    <property type="entry name" value="PH domain-like"/>
    <property type="match status" value="1"/>
</dbReference>
<feature type="compositionally biased region" description="Basic and acidic residues" evidence="17">
    <location>
        <begin position="215"/>
        <end position="235"/>
    </location>
</feature>
<evidence type="ECO:0000256" key="4">
    <source>
        <dbReference type="ARBA" id="ARBA00022448"/>
    </source>
</evidence>
<dbReference type="GO" id="GO:0005516">
    <property type="term" value="F:calmodulin binding"/>
    <property type="evidence" value="ECO:0007669"/>
    <property type="project" value="UniProtKB-KW"/>
</dbReference>
<evidence type="ECO:0000256" key="5">
    <source>
        <dbReference type="ARBA" id="ARBA00022490"/>
    </source>
</evidence>
<dbReference type="InterPro" id="IPR019749">
    <property type="entry name" value="Band_41_domain"/>
</dbReference>
<dbReference type="InterPro" id="IPR019748">
    <property type="entry name" value="FERM_central"/>
</dbReference>
<evidence type="ECO:0000256" key="1">
    <source>
        <dbReference type="ARBA" id="ARBA00004123"/>
    </source>
</evidence>
<dbReference type="Gene3D" id="1.10.10.10">
    <property type="entry name" value="Winged helix-like DNA-binding domain superfamily/Winged helix DNA-binding domain"/>
    <property type="match status" value="1"/>
</dbReference>
<protein>
    <recommendedName>
        <fullName evidence="14">Protein 4.1</fullName>
    </recommendedName>
    <alternativeName>
        <fullName evidence="15">Band 4.1</fullName>
    </alternativeName>
    <alternativeName>
        <fullName evidence="16">Erythrocyte membrane protein band 4.1</fullName>
    </alternativeName>
</protein>
<dbReference type="GO" id="GO:0003779">
    <property type="term" value="F:actin binding"/>
    <property type="evidence" value="ECO:0007669"/>
    <property type="project" value="UniProtKB-KW"/>
</dbReference>
<dbReference type="GO" id="GO:0005856">
    <property type="term" value="C:cytoskeleton"/>
    <property type="evidence" value="ECO:0007669"/>
    <property type="project" value="UniProtKB-SubCell"/>
</dbReference>
<evidence type="ECO:0000256" key="9">
    <source>
        <dbReference type="ARBA" id="ARBA00022860"/>
    </source>
</evidence>
<dbReference type="InterPro" id="IPR019747">
    <property type="entry name" value="FERM_CS"/>
</dbReference>
<gene>
    <name evidence="19" type="ORF">QTP70_017654</name>
</gene>
<evidence type="ECO:0000313" key="20">
    <source>
        <dbReference type="Proteomes" id="UP001274896"/>
    </source>
</evidence>
<dbReference type="GO" id="GO:0031032">
    <property type="term" value="P:actomyosin structure organization"/>
    <property type="evidence" value="ECO:0007669"/>
    <property type="project" value="TreeGrafter"/>
</dbReference>
<dbReference type="SUPFAM" id="SSF54236">
    <property type="entry name" value="Ubiquitin-like"/>
    <property type="match status" value="1"/>
</dbReference>
<proteinExistence type="predicted"/>
<dbReference type="InterPro" id="IPR029071">
    <property type="entry name" value="Ubiquitin-like_domsf"/>
</dbReference>
<dbReference type="PROSITE" id="PS50057">
    <property type="entry name" value="FERM_3"/>
    <property type="match status" value="1"/>
</dbReference>
<evidence type="ECO:0000256" key="7">
    <source>
        <dbReference type="ARBA" id="ARBA00022618"/>
    </source>
</evidence>
<dbReference type="GO" id="GO:0005938">
    <property type="term" value="C:cell cortex"/>
    <property type="evidence" value="ECO:0007669"/>
    <property type="project" value="UniProtKB-SubCell"/>
</dbReference>
<dbReference type="SMART" id="SM00295">
    <property type="entry name" value="B41"/>
    <property type="match status" value="1"/>
</dbReference>
<dbReference type="InterPro" id="IPR018979">
    <property type="entry name" value="FERM_N"/>
</dbReference>
<dbReference type="FunFam" id="2.30.29.30:FF:000001">
    <property type="entry name" value="Erythrocyte membrane protein band 4.1"/>
    <property type="match status" value="1"/>
</dbReference>
<dbReference type="InterPro" id="IPR000299">
    <property type="entry name" value="FERM_domain"/>
</dbReference>
<dbReference type="Pfam" id="PF08736">
    <property type="entry name" value="FA"/>
    <property type="match status" value="1"/>
</dbReference>
<dbReference type="PANTHER" id="PTHR23280:SF12">
    <property type="entry name" value="PROTEIN 4.1"/>
    <property type="match status" value="1"/>
</dbReference>
<sequence>MTTDKANSGQKKQVCEQQQEDGEAAAQEPDAIEPLLDGPSGSPLTPGGSEEGQQAKSRQHASSGRGLSRLFSSFLKRRSQCSDDEGVMVERGQEKEDPKAPIADPEPELRIEGDAALDVHSISSSENQVRVDQKDDELKVEKREKKEKKQKKEEMNKNRDKKKKTEKAKNAEKKEKKEKRNKDKVKKDEGKKEKEIETEEEKEPGEEETEAGGLGKRENAERGKKEKTAEEEGKTLKNQRRPRILHCKVTLLDDTLFECELEKHAKGQELFAKVCDHLNLLEKDYYGLAVWETPVIKTWLDFTKEIRRQVRGINYDFTFNVKFYPPDPAQLSEDITRYYVCLQLRKDILSGRLPCSFVTLTLLGSYALQSELGEYDPEVHGTDYAKELRLIPNQTKELEEKIMELHRTYRSMSPAQADMMFLENAKKLSMYGVDLHQAKDLNGVDIMLGVCSSGLMVYKDKLRINRFPWPKVLKVSYKRSSFFIKIRPSELEHYESAIGFKLPNYKASKKLWKVCVEHHTFFRLTSTEAATTPRKLLALGSKFRYSGRTQAQTRQASSMINRPAPHFKRFASKMASHSLDGAMVSTLNKTARPVSAPIMSPISIGEPGPSPIVTSSVQVEHKDLVTSTSPASHSGQNKVEVKAESCVTGTFKMQSVALEDSSEIKWCLCSCSLLVLVINVASKCGRRSALLLVGGCRSALLLIGGRRSAPLLIGGRRSALLLGSVHRSALLLGCSGRSALLLGCGRRLGPSGLAAVPLAPPTCLAMLLAPPTGLAVLLAPPHLPRRASHSPPHLPLLAPRSFLGFTGPTAPPDFQGWMLVRREWRHRDVQAVTTANGEKMSQPPQVMVRMRKKRAKKIEGETLYTRHSNLMLEDLDKTQSGIMRHHSSISELKRSFMESVPEPRVSEWDKRLSTHSPFRTANINGQMQADVTNELSKDVRDKIADLHKAGMGYKTISKQLGEKPRTTREDLVNYLKAAGTTVTKKTIGNTLRLEGLKSCSARKVPLLKKAHVQAHLTFANEHLNDSEENWVKVLWSDETKIKLFGINSTCHVWRRRNAAYDSKNTIPTIKHGGGNIMIWGCFSAKGTGQLHRIKGTMDWAMYRQIFGENILPSARALKSTRPRQQRSGSRRSILRPSLQSSSTFFFQTPLVKTHTVTVSDVSNSPVSETASKEGPIVHTETKTITYESAQPDENIGMLLNAQTITSETLSTTTTTQITKMVKGGISETRIEKRIVITGDSEIDHDKALAQAIKEAKEQHPDMSVTKVVVHQETEITPE</sequence>
<dbReference type="InterPro" id="IPR014847">
    <property type="entry name" value="FA"/>
</dbReference>
<dbReference type="GO" id="GO:0005634">
    <property type="term" value="C:nucleus"/>
    <property type="evidence" value="ECO:0007669"/>
    <property type="project" value="UniProtKB-SubCell"/>
</dbReference>
<feature type="compositionally biased region" description="Basic and acidic residues" evidence="17">
    <location>
        <begin position="167"/>
        <end position="195"/>
    </location>
</feature>
<evidence type="ECO:0000256" key="14">
    <source>
        <dbReference type="ARBA" id="ARBA00023658"/>
    </source>
</evidence>
<keyword evidence="11" id="KW-0206">Cytoskeleton</keyword>
<feature type="region of interest" description="Disordered" evidence="17">
    <location>
        <begin position="1"/>
        <end position="237"/>
    </location>
</feature>
<keyword evidence="4" id="KW-0813">Transport</keyword>
<feature type="compositionally biased region" description="Low complexity" evidence="17">
    <location>
        <begin position="62"/>
        <end position="74"/>
    </location>
</feature>
<dbReference type="GO" id="GO:0005198">
    <property type="term" value="F:structural molecule activity"/>
    <property type="evidence" value="ECO:0007669"/>
    <property type="project" value="InterPro"/>
</dbReference>
<dbReference type="Proteomes" id="UP001274896">
    <property type="component" value="Unassembled WGS sequence"/>
</dbReference>
<dbReference type="Pfam" id="PF04382">
    <property type="entry name" value="SAB"/>
    <property type="match status" value="1"/>
</dbReference>
<evidence type="ECO:0000256" key="2">
    <source>
        <dbReference type="ARBA" id="ARBA00004245"/>
    </source>
</evidence>
<feature type="compositionally biased region" description="Acidic residues" evidence="17">
    <location>
        <begin position="196"/>
        <end position="210"/>
    </location>
</feature>
<dbReference type="Pfam" id="PF00373">
    <property type="entry name" value="FERM_M"/>
    <property type="match status" value="1"/>
</dbReference>
<dbReference type="GO" id="GO:0015074">
    <property type="term" value="P:DNA integration"/>
    <property type="evidence" value="ECO:0007669"/>
    <property type="project" value="InterPro"/>
</dbReference>
<evidence type="ECO:0000256" key="16">
    <source>
        <dbReference type="ARBA" id="ARBA00032586"/>
    </source>
</evidence>
<dbReference type="SMART" id="SM01196">
    <property type="entry name" value="FERM_C"/>
    <property type="match status" value="1"/>
</dbReference>
<feature type="domain" description="FERM" evidence="18">
    <location>
        <begin position="245"/>
        <end position="526"/>
    </location>
</feature>
<dbReference type="PRINTS" id="PR00935">
    <property type="entry name" value="BAND41"/>
</dbReference>
<dbReference type="FunFam" id="3.10.20.90:FF:000002">
    <property type="entry name" value="Erythrocyte protein band 4.1-like 3"/>
    <property type="match status" value="1"/>
</dbReference>
<dbReference type="EMBL" id="JAUCMX010000028">
    <property type="protein sequence ID" value="KAK3508259.1"/>
    <property type="molecule type" value="Genomic_DNA"/>
</dbReference>
<dbReference type="AlphaFoldDB" id="A0AAE0UIL5"/>
<evidence type="ECO:0000256" key="6">
    <source>
        <dbReference type="ARBA" id="ARBA00022553"/>
    </source>
</evidence>
<dbReference type="InterPro" id="IPR036397">
    <property type="entry name" value="RNaseH_sf"/>
</dbReference>
<keyword evidence="20" id="KW-1185">Reference proteome</keyword>
<keyword evidence="10" id="KW-0009">Actin-binding</keyword>
<dbReference type="InterPro" id="IPR018980">
    <property type="entry name" value="FERM_PH-like_C"/>
</dbReference>
<comment type="subcellular location">
    <subcellularLocation>
        <location evidence="3">Cytoplasm</location>
        <location evidence="3">Cell cortex</location>
    </subcellularLocation>
    <subcellularLocation>
        <location evidence="2">Cytoplasm</location>
        <location evidence="2">Cytoskeleton</location>
    </subcellularLocation>
    <subcellularLocation>
        <location evidence="1">Nucleus</location>
    </subcellularLocation>
</comment>
<dbReference type="InterPro" id="IPR014352">
    <property type="entry name" value="FERM/acyl-CoA-bd_prot_sf"/>
</dbReference>
<dbReference type="Gene3D" id="3.10.20.90">
    <property type="entry name" value="Phosphatidylinositol 3-kinase Catalytic Subunit, Chain A, domain 1"/>
    <property type="match status" value="1"/>
</dbReference>
<evidence type="ECO:0000256" key="17">
    <source>
        <dbReference type="SAM" id="MobiDB-lite"/>
    </source>
</evidence>
<dbReference type="InterPro" id="IPR002492">
    <property type="entry name" value="Transposase_Tc1-like"/>
</dbReference>
<organism evidence="19 20">
    <name type="scientific">Hemibagrus guttatus</name>
    <dbReference type="NCBI Taxonomy" id="175788"/>
    <lineage>
        <taxon>Eukaryota</taxon>
        <taxon>Metazoa</taxon>
        <taxon>Chordata</taxon>
        <taxon>Craniata</taxon>
        <taxon>Vertebrata</taxon>
        <taxon>Euteleostomi</taxon>
        <taxon>Actinopterygii</taxon>
        <taxon>Neopterygii</taxon>
        <taxon>Teleostei</taxon>
        <taxon>Ostariophysi</taxon>
        <taxon>Siluriformes</taxon>
        <taxon>Bagridae</taxon>
        <taxon>Hemibagrus</taxon>
    </lineage>
</organism>
<keyword evidence="12" id="KW-0539">Nucleus</keyword>
<dbReference type="Pfam" id="PF01498">
    <property type="entry name" value="HTH_Tnp_Tc3_2"/>
    <property type="match status" value="1"/>
</dbReference>
<dbReference type="SMART" id="SM01195">
    <property type="entry name" value="FA"/>
    <property type="match status" value="1"/>
</dbReference>
<dbReference type="Gene3D" id="3.30.420.10">
    <property type="entry name" value="Ribonuclease H-like superfamily/Ribonuclease H"/>
    <property type="match status" value="1"/>
</dbReference>
<keyword evidence="5" id="KW-0963">Cytoplasm</keyword>
<keyword evidence="13" id="KW-0131">Cell cycle</keyword>
<dbReference type="InterPro" id="IPR000798">
    <property type="entry name" value="Ez/rad/moesin-like"/>
</dbReference>
<accession>A0AAE0UIL5</accession>
<keyword evidence="9" id="KW-0112">Calmodulin-binding</keyword>
<dbReference type="CDD" id="cd13184">
    <property type="entry name" value="FERM_C_4_1_family"/>
    <property type="match status" value="1"/>
</dbReference>